<keyword evidence="7" id="KW-1185">Reference proteome</keyword>
<feature type="domain" description="Major facilitator superfamily (MFS) profile" evidence="5">
    <location>
        <begin position="2"/>
        <end position="381"/>
    </location>
</feature>
<keyword evidence="3 4" id="KW-0472">Membrane</keyword>
<name>A0A2W7RNP0_9RHOB</name>
<dbReference type="EMBL" id="QKZQ01000013">
    <property type="protein sequence ID" value="PZX39592.1"/>
    <property type="molecule type" value="Genomic_DNA"/>
</dbReference>
<keyword evidence="1 4" id="KW-0812">Transmembrane</keyword>
<feature type="transmembrane region" description="Helical" evidence="4">
    <location>
        <begin position="327"/>
        <end position="350"/>
    </location>
</feature>
<feature type="transmembrane region" description="Helical" evidence="4">
    <location>
        <begin position="270"/>
        <end position="291"/>
    </location>
</feature>
<feature type="transmembrane region" description="Helical" evidence="4">
    <location>
        <begin position="38"/>
        <end position="60"/>
    </location>
</feature>
<protein>
    <submittedName>
        <fullName evidence="6">Sugar phosphate permease</fullName>
    </submittedName>
</protein>
<feature type="transmembrane region" description="Helical" evidence="4">
    <location>
        <begin position="234"/>
        <end position="258"/>
    </location>
</feature>
<feature type="transmembrane region" description="Helical" evidence="4">
    <location>
        <begin position="67"/>
        <end position="90"/>
    </location>
</feature>
<evidence type="ECO:0000256" key="1">
    <source>
        <dbReference type="ARBA" id="ARBA00022692"/>
    </source>
</evidence>
<feature type="transmembrane region" description="Helical" evidence="4">
    <location>
        <begin position="151"/>
        <end position="175"/>
    </location>
</feature>
<sequence length="381" mass="37852">MQFALIFAAHALGAMSVLSVLTAGPQLTTALGLTPVQLGGLASIYSAALAAASLPAGLVTDRLGTRAALTLSAFGIATGLAVTAASGGFAQMGAGMALCGAGYGLINPAAGRAITLWFTPQWRTTLLSLKQTGVPAGAALGSLTALLGPVWGWQAGIVCAALIAFLAGGLFLLLLPSEGPQPAHAAPRRNPLSEILALPDLGRANLAAGLTNGMQFALWAYLPELLQRSFGAGAAVLGLCLAALHLGTFLGRVAWGVLTDRLLRGDPAHGLRVLCALALAGVGALGAVMLVASPVLAVVACFVLGFTICAAVGLHVALTARIAPDHLLGGALGYTMLVTNLGGVGVPMLLGLVVSFSGIGGAALALAILVGLVFGLLSKLA</sequence>
<dbReference type="InterPro" id="IPR036259">
    <property type="entry name" value="MFS_trans_sf"/>
</dbReference>
<evidence type="ECO:0000313" key="6">
    <source>
        <dbReference type="EMBL" id="PZX39592.1"/>
    </source>
</evidence>
<dbReference type="SUPFAM" id="SSF103473">
    <property type="entry name" value="MFS general substrate transporter"/>
    <property type="match status" value="1"/>
</dbReference>
<dbReference type="GO" id="GO:0022857">
    <property type="term" value="F:transmembrane transporter activity"/>
    <property type="evidence" value="ECO:0007669"/>
    <property type="project" value="InterPro"/>
</dbReference>
<dbReference type="PROSITE" id="PS50850">
    <property type="entry name" value="MFS"/>
    <property type="match status" value="1"/>
</dbReference>
<dbReference type="Proteomes" id="UP000249364">
    <property type="component" value="Unassembled WGS sequence"/>
</dbReference>
<dbReference type="RefSeq" id="WP_170124777.1">
    <property type="nucleotide sequence ID" value="NZ_MEHT01000015.1"/>
</dbReference>
<reference evidence="6 7" key="1">
    <citation type="submission" date="2018-06" db="EMBL/GenBank/DDBJ databases">
        <title>Genomic Encyclopedia of Archaeal and Bacterial Type Strains, Phase II (KMG-II): from individual species to whole genera.</title>
        <authorList>
            <person name="Goeker M."/>
        </authorList>
    </citation>
    <scope>NUCLEOTIDE SEQUENCE [LARGE SCALE GENOMIC DNA]</scope>
    <source>
        <strain evidence="6 7">DSM 13087</strain>
    </source>
</reference>
<dbReference type="InterPro" id="IPR052952">
    <property type="entry name" value="MFS-Transporter"/>
</dbReference>
<dbReference type="PANTHER" id="PTHR23527">
    <property type="entry name" value="BLL3282 PROTEIN"/>
    <property type="match status" value="1"/>
</dbReference>
<dbReference type="PANTHER" id="PTHR23527:SF1">
    <property type="entry name" value="BLL3282 PROTEIN"/>
    <property type="match status" value="1"/>
</dbReference>
<evidence type="ECO:0000259" key="5">
    <source>
        <dbReference type="PROSITE" id="PS50850"/>
    </source>
</evidence>
<accession>A0A2W7RNP0</accession>
<dbReference type="InterPro" id="IPR011701">
    <property type="entry name" value="MFS"/>
</dbReference>
<dbReference type="AlphaFoldDB" id="A0A2W7RNP0"/>
<organism evidence="6 7">
    <name type="scientific">Roseinatronobacter thiooxidans</name>
    <dbReference type="NCBI Taxonomy" id="121821"/>
    <lineage>
        <taxon>Bacteria</taxon>
        <taxon>Pseudomonadati</taxon>
        <taxon>Pseudomonadota</taxon>
        <taxon>Alphaproteobacteria</taxon>
        <taxon>Rhodobacterales</taxon>
        <taxon>Paracoccaceae</taxon>
        <taxon>Roseinatronobacter</taxon>
    </lineage>
</organism>
<dbReference type="STRING" id="121821.GCA_001870675_00610"/>
<dbReference type="InterPro" id="IPR020846">
    <property type="entry name" value="MFS_dom"/>
</dbReference>
<feature type="transmembrane region" description="Helical" evidence="4">
    <location>
        <begin position="297"/>
        <end position="320"/>
    </location>
</feature>
<gene>
    <name evidence="6" type="ORF">LY56_02763</name>
</gene>
<evidence type="ECO:0000256" key="4">
    <source>
        <dbReference type="SAM" id="Phobius"/>
    </source>
</evidence>
<dbReference type="Pfam" id="PF07690">
    <property type="entry name" value="MFS_1"/>
    <property type="match status" value="1"/>
</dbReference>
<comment type="caution">
    <text evidence="6">The sequence shown here is derived from an EMBL/GenBank/DDBJ whole genome shotgun (WGS) entry which is preliminary data.</text>
</comment>
<evidence type="ECO:0000313" key="7">
    <source>
        <dbReference type="Proteomes" id="UP000249364"/>
    </source>
</evidence>
<evidence type="ECO:0000256" key="2">
    <source>
        <dbReference type="ARBA" id="ARBA00022989"/>
    </source>
</evidence>
<feature type="transmembrane region" description="Helical" evidence="4">
    <location>
        <begin position="356"/>
        <end position="377"/>
    </location>
</feature>
<keyword evidence="2 4" id="KW-1133">Transmembrane helix</keyword>
<proteinExistence type="predicted"/>
<dbReference type="Gene3D" id="1.20.1250.20">
    <property type="entry name" value="MFS general substrate transporter like domains"/>
    <property type="match status" value="1"/>
</dbReference>
<evidence type="ECO:0000256" key="3">
    <source>
        <dbReference type="ARBA" id="ARBA00023136"/>
    </source>
</evidence>